<feature type="region of interest" description="Disordered" evidence="1">
    <location>
        <begin position="102"/>
        <end position="147"/>
    </location>
</feature>
<evidence type="ECO:0000313" key="2">
    <source>
        <dbReference type="EMBL" id="KAF9758474.1"/>
    </source>
</evidence>
<comment type="caution">
    <text evidence="2">The sequence shown here is derived from an EMBL/GenBank/DDBJ whole genome shotgun (WGS) entry which is preliminary data.</text>
</comment>
<accession>A0A8H7NLS8</accession>
<feature type="compositionally biased region" description="Polar residues" evidence="1">
    <location>
        <begin position="129"/>
        <end position="147"/>
    </location>
</feature>
<evidence type="ECO:0000256" key="1">
    <source>
        <dbReference type="SAM" id="MobiDB-lite"/>
    </source>
</evidence>
<gene>
    <name evidence="2" type="ORF">IM811_000168</name>
</gene>
<name>A0A8H7NLS8_BIOOC</name>
<reference evidence="2" key="1">
    <citation type="submission" date="2020-10" db="EMBL/GenBank/DDBJ databases">
        <title>High-Quality Genome Resource of Clonostachys rosea strain S41 by Oxford Nanopore Long-Read Sequencing.</title>
        <authorList>
            <person name="Wang H."/>
        </authorList>
    </citation>
    <scope>NUCLEOTIDE SEQUENCE</scope>
    <source>
        <strain evidence="2">S41</strain>
    </source>
</reference>
<dbReference type="AlphaFoldDB" id="A0A8H7NLS8"/>
<evidence type="ECO:0000313" key="3">
    <source>
        <dbReference type="Proteomes" id="UP000616885"/>
    </source>
</evidence>
<proteinExistence type="predicted"/>
<dbReference type="EMBL" id="JADCTT010000001">
    <property type="protein sequence ID" value="KAF9758474.1"/>
    <property type="molecule type" value="Genomic_DNA"/>
</dbReference>
<organism evidence="2 3">
    <name type="scientific">Bionectria ochroleuca</name>
    <name type="common">Gliocladium roseum</name>
    <dbReference type="NCBI Taxonomy" id="29856"/>
    <lineage>
        <taxon>Eukaryota</taxon>
        <taxon>Fungi</taxon>
        <taxon>Dikarya</taxon>
        <taxon>Ascomycota</taxon>
        <taxon>Pezizomycotina</taxon>
        <taxon>Sordariomycetes</taxon>
        <taxon>Hypocreomycetidae</taxon>
        <taxon>Hypocreales</taxon>
        <taxon>Bionectriaceae</taxon>
        <taxon>Clonostachys</taxon>
    </lineage>
</organism>
<feature type="compositionally biased region" description="Basic residues" evidence="1">
    <location>
        <begin position="109"/>
        <end position="120"/>
    </location>
</feature>
<dbReference type="Proteomes" id="UP000616885">
    <property type="component" value="Unassembled WGS sequence"/>
</dbReference>
<sequence length="147" mass="16257">MGTVNEALAGHPYSVIVWGEEALRKLGAPIPPGLDHEIMLVVEDRDMADAGKRLEEGKFQHVPWSFGIDAERRTPMDAATTNQIMNDFRSFDQWTEHYVFRRKDSPGTRRSRLPSSRRRTPTSAPSGTLSVTLTNCSAFTGPSPAGS</sequence>
<protein>
    <submittedName>
        <fullName evidence="2">Uncharacterized protein</fullName>
    </submittedName>
</protein>